<protein>
    <submittedName>
        <fullName evidence="2">Uncharacterized protein</fullName>
    </submittedName>
</protein>
<dbReference type="Proteomes" id="UP000324241">
    <property type="component" value="Unassembled WGS sequence"/>
</dbReference>
<evidence type="ECO:0000313" key="2">
    <source>
        <dbReference type="EMBL" id="KAA8643839.1"/>
    </source>
</evidence>
<dbReference type="GeneID" id="54333315"/>
<keyword evidence="1" id="KW-0812">Transmembrane</keyword>
<sequence>MPLPFNQNKISFAKTVKHPLQPAQSDVVTDSFPRGTISRHIRIIHPSHGSIVSKIRDPHCASPASVEHHLLRRNDISGPTTSSHISSIWVLLVFILAVLSLLKLGRRSRGNTTGENNPQGKIRQYVRVSEDSLDGFDDTDYPMG</sequence>
<evidence type="ECO:0000313" key="3">
    <source>
        <dbReference type="Proteomes" id="UP000324241"/>
    </source>
</evidence>
<keyword evidence="1" id="KW-0472">Membrane</keyword>
<feature type="transmembrane region" description="Helical" evidence="1">
    <location>
        <begin position="84"/>
        <end position="102"/>
    </location>
</feature>
<reference evidence="2 3" key="1">
    <citation type="submission" date="2019-08" db="EMBL/GenBank/DDBJ databases">
        <title>The genome sequence of a newly discovered highly antifungal drug resistant Aspergillus species, Aspergillus tanneri NIH 1004.</title>
        <authorList>
            <person name="Mounaud S."/>
            <person name="Singh I."/>
            <person name="Joardar V."/>
            <person name="Pakala S."/>
            <person name="Pakala S."/>
            <person name="Venepally P."/>
            <person name="Chung J.K."/>
            <person name="Losada L."/>
            <person name="Nierman W.C."/>
        </authorList>
    </citation>
    <scope>NUCLEOTIDE SEQUENCE [LARGE SCALE GENOMIC DNA]</scope>
    <source>
        <strain evidence="2 3">NIH1004</strain>
    </source>
</reference>
<gene>
    <name evidence="2" type="ORF">ATNIH1004_010614</name>
</gene>
<dbReference type="AlphaFoldDB" id="A0A5M9MH92"/>
<dbReference type="RefSeq" id="XP_033423200.1">
    <property type="nucleotide sequence ID" value="XM_033575182.1"/>
</dbReference>
<dbReference type="EMBL" id="QUQM01000005">
    <property type="protein sequence ID" value="KAA8643839.1"/>
    <property type="molecule type" value="Genomic_DNA"/>
</dbReference>
<keyword evidence="1" id="KW-1133">Transmembrane helix</keyword>
<name>A0A5M9MH92_9EURO</name>
<accession>A0A5M9MH92</accession>
<proteinExistence type="predicted"/>
<comment type="caution">
    <text evidence="2">The sequence shown here is derived from an EMBL/GenBank/DDBJ whole genome shotgun (WGS) entry which is preliminary data.</text>
</comment>
<organism evidence="2 3">
    <name type="scientific">Aspergillus tanneri</name>
    <dbReference type="NCBI Taxonomy" id="1220188"/>
    <lineage>
        <taxon>Eukaryota</taxon>
        <taxon>Fungi</taxon>
        <taxon>Dikarya</taxon>
        <taxon>Ascomycota</taxon>
        <taxon>Pezizomycotina</taxon>
        <taxon>Eurotiomycetes</taxon>
        <taxon>Eurotiomycetidae</taxon>
        <taxon>Eurotiales</taxon>
        <taxon>Aspergillaceae</taxon>
        <taxon>Aspergillus</taxon>
        <taxon>Aspergillus subgen. Circumdati</taxon>
    </lineage>
</organism>
<evidence type="ECO:0000256" key="1">
    <source>
        <dbReference type="SAM" id="Phobius"/>
    </source>
</evidence>